<dbReference type="SMART" id="SM00862">
    <property type="entry name" value="Trans_reg_C"/>
    <property type="match status" value="1"/>
</dbReference>
<dbReference type="InterPro" id="IPR051677">
    <property type="entry name" value="AfsR-DnrI-RedD_regulator"/>
</dbReference>
<comment type="similarity">
    <text evidence="1">Belongs to the AfsR/DnrI/RedD regulatory family.</text>
</comment>
<dbReference type="PANTHER" id="PTHR35807:SF1">
    <property type="entry name" value="TRANSCRIPTIONAL REGULATOR REDD"/>
    <property type="match status" value="1"/>
</dbReference>
<dbReference type="CDD" id="cd15831">
    <property type="entry name" value="BTAD"/>
    <property type="match status" value="1"/>
</dbReference>
<dbReference type="InterPro" id="IPR001867">
    <property type="entry name" value="OmpR/PhoB-type_DNA-bd"/>
</dbReference>
<keyword evidence="3" id="KW-0805">Transcription regulation</keyword>
<dbReference type="GO" id="GO:0003677">
    <property type="term" value="F:DNA binding"/>
    <property type="evidence" value="ECO:0007669"/>
    <property type="project" value="UniProtKB-KW"/>
</dbReference>
<organism evidence="8 9">
    <name type="scientific">Streptomyces africanus</name>
    <dbReference type="NCBI Taxonomy" id="231024"/>
    <lineage>
        <taxon>Bacteria</taxon>
        <taxon>Bacillati</taxon>
        <taxon>Actinomycetota</taxon>
        <taxon>Actinomycetes</taxon>
        <taxon>Kitasatosporales</taxon>
        <taxon>Streptomycetaceae</taxon>
        <taxon>Streptomyces</taxon>
    </lineage>
</organism>
<dbReference type="SMART" id="SM01043">
    <property type="entry name" value="BTAD"/>
    <property type="match status" value="1"/>
</dbReference>
<keyword evidence="2" id="KW-0902">Two-component regulatory system</keyword>
<dbReference type="Pfam" id="PF03704">
    <property type="entry name" value="BTAD"/>
    <property type="match status" value="1"/>
</dbReference>
<evidence type="ECO:0000256" key="5">
    <source>
        <dbReference type="ARBA" id="ARBA00023163"/>
    </source>
</evidence>
<comment type="caution">
    <text evidence="8">The sequence shown here is derived from an EMBL/GenBank/DDBJ whole genome shotgun (WGS) entry which is preliminary data.</text>
</comment>
<proteinExistence type="inferred from homology"/>
<dbReference type="PANTHER" id="PTHR35807">
    <property type="entry name" value="TRANSCRIPTIONAL REGULATOR REDD-RELATED"/>
    <property type="match status" value="1"/>
</dbReference>
<sequence length="268" mass="29780">MEFNVLGPLEARVRDTSIVPTAGKPRQVLSLLALRAGRVVQVESLMAEVWGEAIPRSAATTLQTYILKLRRNLNAAGIEATGRTAKDVLETCYGGYRLAADEFSCDLADFQRLVRSGGRALDEDDPRVAAGHLRRALDLWRGPALVDVPLGEVLGMEVIGMREERARALEMRLDADLRLGRHTELVAELRMLVAEHPLHETHCAQLMTALYRAGYAWRALDAFQNLRQALVEELGVEPSPRLQRLHQAILANDVRLETPSFTPYVLTA</sequence>
<evidence type="ECO:0000313" key="9">
    <source>
        <dbReference type="Proteomes" id="UP001232755"/>
    </source>
</evidence>
<accession>A0ABU0QLI4</accession>
<dbReference type="PROSITE" id="PS51755">
    <property type="entry name" value="OMPR_PHOB"/>
    <property type="match status" value="1"/>
</dbReference>
<feature type="DNA-binding region" description="OmpR/PhoB-type" evidence="6">
    <location>
        <begin position="1"/>
        <end position="100"/>
    </location>
</feature>
<evidence type="ECO:0000313" key="8">
    <source>
        <dbReference type="EMBL" id="MDQ0748246.1"/>
    </source>
</evidence>
<dbReference type="SUPFAM" id="SSF46894">
    <property type="entry name" value="C-terminal effector domain of the bipartite response regulators"/>
    <property type="match status" value="1"/>
</dbReference>
<dbReference type="SUPFAM" id="SSF48452">
    <property type="entry name" value="TPR-like"/>
    <property type="match status" value="1"/>
</dbReference>
<dbReference type="Gene3D" id="1.25.40.10">
    <property type="entry name" value="Tetratricopeptide repeat domain"/>
    <property type="match status" value="1"/>
</dbReference>
<protein>
    <submittedName>
        <fullName evidence="8">DNA-binding SARP family transcriptional activator</fullName>
    </submittedName>
</protein>
<dbReference type="InterPro" id="IPR011990">
    <property type="entry name" value="TPR-like_helical_dom_sf"/>
</dbReference>
<keyword evidence="4 6" id="KW-0238">DNA-binding</keyword>
<dbReference type="Gene3D" id="1.10.10.10">
    <property type="entry name" value="Winged helix-like DNA-binding domain superfamily/Winged helix DNA-binding domain"/>
    <property type="match status" value="1"/>
</dbReference>
<feature type="domain" description="OmpR/PhoB-type" evidence="7">
    <location>
        <begin position="1"/>
        <end position="100"/>
    </location>
</feature>
<dbReference type="Pfam" id="PF00486">
    <property type="entry name" value="Trans_reg_C"/>
    <property type="match status" value="1"/>
</dbReference>
<dbReference type="RefSeq" id="WP_307175007.1">
    <property type="nucleotide sequence ID" value="NZ_JAUSYP010000001.1"/>
</dbReference>
<evidence type="ECO:0000256" key="3">
    <source>
        <dbReference type="ARBA" id="ARBA00023015"/>
    </source>
</evidence>
<dbReference type="InterPro" id="IPR036388">
    <property type="entry name" value="WH-like_DNA-bd_sf"/>
</dbReference>
<evidence type="ECO:0000259" key="7">
    <source>
        <dbReference type="PROSITE" id="PS51755"/>
    </source>
</evidence>
<evidence type="ECO:0000256" key="1">
    <source>
        <dbReference type="ARBA" id="ARBA00005820"/>
    </source>
</evidence>
<dbReference type="InterPro" id="IPR016032">
    <property type="entry name" value="Sig_transdc_resp-reg_C-effctor"/>
</dbReference>
<keyword evidence="5" id="KW-0804">Transcription</keyword>
<gene>
    <name evidence="8" type="ORF">QF034_002477</name>
</gene>
<keyword evidence="9" id="KW-1185">Reference proteome</keyword>
<evidence type="ECO:0000256" key="2">
    <source>
        <dbReference type="ARBA" id="ARBA00023012"/>
    </source>
</evidence>
<evidence type="ECO:0000256" key="6">
    <source>
        <dbReference type="PROSITE-ProRule" id="PRU01091"/>
    </source>
</evidence>
<dbReference type="Proteomes" id="UP001232755">
    <property type="component" value="Unassembled WGS sequence"/>
</dbReference>
<reference evidence="8 9" key="1">
    <citation type="submission" date="2023-07" db="EMBL/GenBank/DDBJ databases">
        <title>Comparative genomics of wheat-associated soil bacteria to identify genetic determinants of phenazine resistance.</title>
        <authorList>
            <person name="Mouncey N."/>
        </authorList>
    </citation>
    <scope>NUCLEOTIDE SEQUENCE [LARGE SCALE GENOMIC DNA]</scope>
    <source>
        <strain evidence="8 9">B3I12</strain>
    </source>
</reference>
<dbReference type="EMBL" id="JAUSYP010000001">
    <property type="protein sequence ID" value="MDQ0748246.1"/>
    <property type="molecule type" value="Genomic_DNA"/>
</dbReference>
<name>A0ABU0QLI4_9ACTN</name>
<dbReference type="InterPro" id="IPR005158">
    <property type="entry name" value="BTAD"/>
</dbReference>
<evidence type="ECO:0000256" key="4">
    <source>
        <dbReference type="ARBA" id="ARBA00023125"/>
    </source>
</evidence>